<dbReference type="InterPro" id="IPR010372">
    <property type="entry name" value="DNA_pol3_delta_N"/>
</dbReference>
<dbReference type="SUPFAM" id="SSF52540">
    <property type="entry name" value="P-loop containing nucleoside triphosphate hydrolases"/>
    <property type="match status" value="1"/>
</dbReference>
<protein>
    <recommendedName>
        <fullName evidence="2">DNA polymerase III subunit delta</fullName>
        <ecNumber evidence="1">2.7.7.7</ecNumber>
    </recommendedName>
</protein>
<dbReference type="Pfam" id="PF06144">
    <property type="entry name" value="DNA_pol3_delta"/>
    <property type="match status" value="1"/>
</dbReference>
<dbReference type="PANTHER" id="PTHR34388:SF1">
    <property type="entry name" value="DNA POLYMERASE III SUBUNIT DELTA"/>
    <property type="match status" value="1"/>
</dbReference>
<dbReference type="Gene3D" id="3.40.50.300">
    <property type="entry name" value="P-loop containing nucleotide triphosphate hydrolases"/>
    <property type="match status" value="1"/>
</dbReference>
<evidence type="ECO:0000313" key="12">
    <source>
        <dbReference type="Proteomes" id="UP000183047"/>
    </source>
</evidence>
<feature type="domain" description="DNA polymerase III delta subunit-like C-terminal" evidence="10">
    <location>
        <begin position="216"/>
        <end position="332"/>
    </location>
</feature>
<dbReference type="InterPro" id="IPR048466">
    <property type="entry name" value="DNA_pol3_delta-like_C"/>
</dbReference>
<comment type="catalytic activity">
    <reaction evidence="8">
        <text>DNA(n) + a 2'-deoxyribonucleoside 5'-triphosphate = DNA(n+1) + diphosphate</text>
        <dbReference type="Rhea" id="RHEA:22508"/>
        <dbReference type="Rhea" id="RHEA-COMP:17339"/>
        <dbReference type="Rhea" id="RHEA-COMP:17340"/>
        <dbReference type="ChEBI" id="CHEBI:33019"/>
        <dbReference type="ChEBI" id="CHEBI:61560"/>
        <dbReference type="ChEBI" id="CHEBI:173112"/>
        <dbReference type="EC" id="2.7.7.7"/>
    </reaction>
</comment>
<keyword evidence="5" id="KW-0235">DNA replication</keyword>
<evidence type="ECO:0000259" key="10">
    <source>
        <dbReference type="Pfam" id="PF21694"/>
    </source>
</evidence>
<organism evidence="11 12">
    <name type="scientific">Butyrivibrio hungatei</name>
    <dbReference type="NCBI Taxonomy" id="185008"/>
    <lineage>
        <taxon>Bacteria</taxon>
        <taxon>Bacillati</taxon>
        <taxon>Bacillota</taxon>
        <taxon>Clostridia</taxon>
        <taxon>Lachnospirales</taxon>
        <taxon>Lachnospiraceae</taxon>
        <taxon>Butyrivibrio</taxon>
    </lineage>
</organism>
<evidence type="ECO:0000256" key="8">
    <source>
        <dbReference type="ARBA" id="ARBA00049244"/>
    </source>
</evidence>
<dbReference type="NCBIfam" id="TIGR01128">
    <property type="entry name" value="holA"/>
    <property type="match status" value="1"/>
</dbReference>
<dbReference type="Gene3D" id="1.20.272.10">
    <property type="match status" value="1"/>
</dbReference>
<dbReference type="AlphaFoldDB" id="A0A1G5BUT8"/>
<gene>
    <name evidence="11" type="ORF">SAMN02910451_00819</name>
</gene>
<dbReference type="EC" id="2.7.7.7" evidence="1"/>
<feature type="domain" description="DNA polymerase III delta N-terminal" evidence="9">
    <location>
        <begin position="28"/>
        <end position="135"/>
    </location>
</feature>
<evidence type="ECO:0000313" key="11">
    <source>
        <dbReference type="EMBL" id="SCX93804.1"/>
    </source>
</evidence>
<accession>A0A1G5BUT8</accession>
<dbReference type="Pfam" id="PF21694">
    <property type="entry name" value="DNA_pol3_delta_C"/>
    <property type="match status" value="1"/>
</dbReference>
<dbReference type="OrthoDB" id="9775929at2"/>
<comment type="similarity">
    <text evidence="7">Belongs to the DNA polymerase HolA subunit family.</text>
</comment>
<dbReference type="PANTHER" id="PTHR34388">
    <property type="entry name" value="DNA POLYMERASE III SUBUNIT DELTA"/>
    <property type="match status" value="1"/>
</dbReference>
<dbReference type="GO" id="GO:0009360">
    <property type="term" value="C:DNA polymerase III complex"/>
    <property type="evidence" value="ECO:0007669"/>
    <property type="project" value="InterPro"/>
</dbReference>
<dbReference type="EMBL" id="FMUR01000005">
    <property type="protein sequence ID" value="SCX93804.1"/>
    <property type="molecule type" value="Genomic_DNA"/>
</dbReference>
<evidence type="ECO:0000256" key="3">
    <source>
        <dbReference type="ARBA" id="ARBA00022679"/>
    </source>
</evidence>
<evidence type="ECO:0000256" key="1">
    <source>
        <dbReference type="ARBA" id="ARBA00012417"/>
    </source>
</evidence>
<dbReference type="RefSeq" id="WP_074461572.1">
    <property type="nucleotide sequence ID" value="NZ_FMUR01000005.1"/>
</dbReference>
<sequence length="346" mass="38844">MAVKTSDFPVKQRQINEDVASGNFKPCYLLYGDEAYLRLQNKDKLIKAMGVDASSMNFTRYEGDACNPAEIIDMAETMPFLSDRRVILVENSGFFKSGCPELADYLKNPSETTCFIFVEKEVDKRKDIFKAASKLGLDISCDEQSEDTLRRWIAGKLKAEGKTISPRALALFLGRVGTDMSNISTEIEKLVCYCIDRNEITDEDVETVCANWLTGRIFAMTDAIVERKRTVAINLYYDLLALKEPPAKILALITRQFNLMLQIKEMTQNHKDKAQIAAAVGLAPFLVGKYVGWAGNYTIEELRDALELCASNDEAVKTGKLDYIISVEMVIIGCTRDKQPDNCFPK</sequence>
<evidence type="ECO:0000256" key="7">
    <source>
        <dbReference type="ARBA" id="ARBA00034754"/>
    </source>
</evidence>
<dbReference type="InterPro" id="IPR008921">
    <property type="entry name" value="DNA_pol3_clamp-load_cplx_C"/>
</dbReference>
<evidence type="ECO:0000256" key="4">
    <source>
        <dbReference type="ARBA" id="ARBA00022695"/>
    </source>
</evidence>
<keyword evidence="6" id="KW-0239">DNA-directed DNA polymerase</keyword>
<dbReference type="Proteomes" id="UP000183047">
    <property type="component" value="Unassembled WGS sequence"/>
</dbReference>
<dbReference type="GO" id="GO:0003677">
    <property type="term" value="F:DNA binding"/>
    <property type="evidence" value="ECO:0007669"/>
    <property type="project" value="InterPro"/>
</dbReference>
<name>A0A1G5BUT8_9FIRM</name>
<dbReference type="SUPFAM" id="SSF48019">
    <property type="entry name" value="post-AAA+ oligomerization domain-like"/>
    <property type="match status" value="1"/>
</dbReference>
<evidence type="ECO:0000259" key="9">
    <source>
        <dbReference type="Pfam" id="PF06144"/>
    </source>
</evidence>
<dbReference type="GO" id="GO:0003887">
    <property type="term" value="F:DNA-directed DNA polymerase activity"/>
    <property type="evidence" value="ECO:0007669"/>
    <property type="project" value="UniProtKB-KW"/>
</dbReference>
<dbReference type="GO" id="GO:0006261">
    <property type="term" value="P:DNA-templated DNA replication"/>
    <property type="evidence" value="ECO:0007669"/>
    <property type="project" value="TreeGrafter"/>
</dbReference>
<reference evidence="12" key="1">
    <citation type="submission" date="2016-10" db="EMBL/GenBank/DDBJ databases">
        <authorList>
            <person name="Varghese N."/>
            <person name="Submissions S."/>
        </authorList>
    </citation>
    <scope>NUCLEOTIDE SEQUENCE [LARGE SCALE GENOMIC DNA]</scope>
    <source>
        <strain evidence="12">XBD2006</strain>
    </source>
</reference>
<evidence type="ECO:0000256" key="5">
    <source>
        <dbReference type="ARBA" id="ARBA00022705"/>
    </source>
</evidence>
<keyword evidence="3" id="KW-0808">Transferase</keyword>
<keyword evidence="12" id="KW-1185">Reference proteome</keyword>
<dbReference type="STRING" id="185008.bhn_I1646"/>
<dbReference type="InterPro" id="IPR005790">
    <property type="entry name" value="DNA_polIII_delta"/>
</dbReference>
<evidence type="ECO:0000256" key="2">
    <source>
        <dbReference type="ARBA" id="ARBA00017703"/>
    </source>
</evidence>
<dbReference type="Gene3D" id="1.10.8.60">
    <property type="match status" value="1"/>
</dbReference>
<proteinExistence type="inferred from homology"/>
<keyword evidence="4" id="KW-0548">Nucleotidyltransferase</keyword>
<evidence type="ECO:0000256" key="6">
    <source>
        <dbReference type="ARBA" id="ARBA00022932"/>
    </source>
</evidence>
<dbReference type="InterPro" id="IPR027417">
    <property type="entry name" value="P-loop_NTPase"/>
</dbReference>